<dbReference type="EMBL" id="JASBWR010000082">
    <property type="protein sequence ID" value="KAJ9097852.1"/>
    <property type="molecule type" value="Genomic_DNA"/>
</dbReference>
<accession>A0ACC2VEV6</accession>
<comment type="caution">
    <text evidence="1">The sequence shown here is derived from an EMBL/GenBank/DDBJ whole genome shotgun (WGS) entry which is preliminary data.</text>
</comment>
<reference evidence="1" key="1">
    <citation type="submission" date="2023-04" db="EMBL/GenBank/DDBJ databases">
        <title>Draft Genome sequencing of Naganishia species isolated from polar environments using Oxford Nanopore Technology.</title>
        <authorList>
            <person name="Leo P."/>
            <person name="Venkateswaran K."/>
        </authorList>
    </citation>
    <scope>NUCLEOTIDE SEQUENCE</scope>
    <source>
        <strain evidence="1">MNA-CCFEE 5261</strain>
    </source>
</reference>
<keyword evidence="2" id="KW-1185">Reference proteome</keyword>
<sequence length="635" mass="68441">MCETDVLLCNVTCALPSISTGTRTRVRDAVPASSAEMVAALCEAIDRESVSGTIERNGEYDISSWQRTAQSSPTGAEEGVPTIREILQAIRDLQSHASSSSTRDSSIHTPPAKTGTEQEPLYRPFRTPSSSSFMQEMDMPYRSPSASGGIPHSTADISTLGLPPNSPYSSTAEVTDVPAGPGPSWTDFAQSGFSGGDVTLPKEPFVLGEAFREAPQLAKPPPPQRSQKATALGIGRPGQGMVCGARPLGAYTFKSIGVTRLRSSFFEFERDARRVPRATDGWPTFAVIALDASVIQRFDLRSRYILVLIDVAQPKIPEASPTPIEKDDRSLKPFQSPLQTPPLPPHIAQTGYATPSSDDSEKRNRRRSFFRSFSGGSSKNRKSISSPLSSPSIPTVRMAESPLPRVIEKREPLLTSPRPRSTTKVSVTSLVVSTPSPNHAEPSSRPSMHSQSPSSVYRKPAPVLGQDELRELERSESQTRASIDVRHANDGNDKAIIPITTIDATEDDLELIQSNSLGSSSFTRNNSESPKSLPRRRRSMAPSPASIGDGLTEDDVPVEALDKLALDDEDTRQKCNGAIETTNESQSPSNGQSLNVQPEASNGNVRQADTVEQRVDGKDWGSTTLQAPVTLGASL</sequence>
<protein>
    <submittedName>
        <fullName evidence="1">Uncharacterized protein</fullName>
    </submittedName>
</protein>
<dbReference type="Proteomes" id="UP001241377">
    <property type="component" value="Unassembled WGS sequence"/>
</dbReference>
<proteinExistence type="predicted"/>
<evidence type="ECO:0000313" key="2">
    <source>
        <dbReference type="Proteomes" id="UP001241377"/>
    </source>
</evidence>
<name>A0ACC2VEV6_9TREE</name>
<gene>
    <name evidence="1" type="ORF">QFC19_006643</name>
</gene>
<evidence type="ECO:0000313" key="1">
    <source>
        <dbReference type="EMBL" id="KAJ9097852.1"/>
    </source>
</evidence>
<organism evidence="1 2">
    <name type="scientific">Naganishia cerealis</name>
    <dbReference type="NCBI Taxonomy" id="610337"/>
    <lineage>
        <taxon>Eukaryota</taxon>
        <taxon>Fungi</taxon>
        <taxon>Dikarya</taxon>
        <taxon>Basidiomycota</taxon>
        <taxon>Agaricomycotina</taxon>
        <taxon>Tremellomycetes</taxon>
        <taxon>Filobasidiales</taxon>
        <taxon>Filobasidiaceae</taxon>
        <taxon>Naganishia</taxon>
    </lineage>
</organism>